<dbReference type="AlphaFoldDB" id="A0A3M6UHD7"/>
<dbReference type="PROSITE" id="PS50853">
    <property type="entry name" value="FN3"/>
    <property type="match status" value="1"/>
</dbReference>
<dbReference type="EMBL" id="RCHS01001578">
    <property type="protein sequence ID" value="RMX52778.1"/>
    <property type="molecule type" value="Genomic_DNA"/>
</dbReference>
<dbReference type="InterPro" id="IPR056565">
    <property type="entry name" value="Fn3_ATF7IP"/>
</dbReference>
<dbReference type="GO" id="GO:0005634">
    <property type="term" value="C:nucleus"/>
    <property type="evidence" value="ECO:0007669"/>
    <property type="project" value="TreeGrafter"/>
</dbReference>
<dbReference type="PANTHER" id="PTHR23210:SF26">
    <property type="entry name" value="ACTIVATING TRANSCRIPTION FACTOR 7-INTERACTING PROTEIN 1"/>
    <property type="match status" value="1"/>
</dbReference>
<evidence type="ECO:0000259" key="3">
    <source>
        <dbReference type="PROSITE" id="PS50853"/>
    </source>
</evidence>
<feature type="compositionally biased region" description="Polar residues" evidence="2">
    <location>
        <begin position="622"/>
        <end position="640"/>
    </location>
</feature>
<feature type="region of interest" description="Disordered" evidence="2">
    <location>
        <begin position="218"/>
        <end position="246"/>
    </location>
</feature>
<proteinExistence type="predicted"/>
<dbReference type="GO" id="GO:0006355">
    <property type="term" value="P:regulation of DNA-templated transcription"/>
    <property type="evidence" value="ECO:0007669"/>
    <property type="project" value="TreeGrafter"/>
</dbReference>
<dbReference type="OMA" id="FQARIME"/>
<evidence type="ECO:0000256" key="2">
    <source>
        <dbReference type="SAM" id="MobiDB-lite"/>
    </source>
</evidence>
<dbReference type="OrthoDB" id="2434995at2759"/>
<evidence type="ECO:0000256" key="1">
    <source>
        <dbReference type="SAM" id="Coils"/>
    </source>
</evidence>
<feature type="region of interest" description="Disordered" evidence="2">
    <location>
        <begin position="1"/>
        <end position="46"/>
    </location>
</feature>
<feature type="coiled-coil region" evidence="1">
    <location>
        <begin position="288"/>
        <end position="315"/>
    </location>
</feature>
<dbReference type="InterPro" id="IPR003961">
    <property type="entry name" value="FN3_dom"/>
</dbReference>
<dbReference type="InterPro" id="IPR026085">
    <property type="entry name" value="ATF7-int"/>
</dbReference>
<dbReference type="InterPro" id="IPR036116">
    <property type="entry name" value="FN3_sf"/>
</dbReference>
<feature type="compositionally biased region" description="Polar residues" evidence="2">
    <location>
        <begin position="20"/>
        <end position="46"/>
    </location>
</feature>
<accession>A0A3M6UHD7</accession>
<evidence type="ECO:0000313" key="5">
    <source>
        <dbReference type="Proteomes" id="UP000275408"/>
    </source>
</evidence>
<dbReference type="Proteomes" id="UP000275408">
    <property type="component" value="Unassembled WGS sequence"/>
</dbReference>
<dbReference type="PANTHER" id="PTHR23210">
    <property type="entry name" value="ACTIVATING TRANSCRIPTION FACTOR 7 INTERACTING PROTEIN"/>
    <property type="match status" value="1"/>
</dbReference>
<feature type="compositionally biased region" description="Polar residues" evidence="2">
    <location>
        <begin position="535"/>
        <end position="547"/>
    </location>
</feature>
<organism evidence="4 5">
    <name type="scientific">Pocillopora damicornis</name>
    <name type="common">Cauliflower coral</name>
    <name type="synonym">Millepora damicornis</name>
    <dbReference type="NCBI Taxonomy" id="46731"/>
    <lineage>
        <taxon>Eukaryota</taxon>
        <taxon>Metazoa</taxon>
        <taxon>Cnidaria</taxon>
        <taxon>Anthozoa</taxon>
        <taxon>Hexacorallia</taxon>
        <taxon>Scleractinia</taxon>
        <taxon>Astrocoeniina</taxon>
        <taxon>Pocilloporidae</taxon>
        <taxon>Pocillopora</taxon>
    </lineage>
</organism>
<feature type="compositionally biased region" description="Basic and acidic residues" evidence="2">
    <location>
        <begin position="225"/>
        <end position="236"/>
    </location>
</feature>
<feature type="compositionally biased region" description="Polar residues" evidence="2">
    <location>
        <begin position="514"/>
        <end position="525"/>
    </location>
</feature>
<feature type="region of interest" description="Disordered" evidence="2">
    <location>
        <begin position="66"/>
        <end position="139"/>
    </location>
</feature>
<feature type="compositionally biased region" description="Low complexity" evidence="2">
    <location>
        <begin position="662"/>
        <end position="688"/>
    </location>
</feature>
<feature type="region of interest" description="Disordered" evidence="2">
    <location>
        <begin position="383"/>
        <end position="605"/>
    </location>
</feature>
<dbReference type="GO" id="GO:0005667">
    <property type="term" value="C:transcription regulator complex"/>
    <property type="evidence" value="ECO:0007669"/>
    <property type="project" value="TreeGrafter"/>
</dbReference>
<reference evidence="4 5" key="1">
    <citation type="journal article" date="2018" name="Sci. Rep.">
        <title>Comparative analysis of the Pocillopora damicornis genome highlights role of immune system in coral evolution.</title>
        <authorList>
            <person name="Cunning R."/>
            <person name="Bay R.A."/>
            <person name="Gillette P."/>
            <person name="Baker A.C."/>
            <person name="Traylor-Knowles N."/>
        </authorList>
    </citation>
    <scope>NUCLEOTIDE SEQUENCE [LARGE SCALE GENOMIC DNA]</scope>
    <source>
        <strain evidence="4">RSMAS</strain>
        <tissue evidence="4">Whole animal</tissue>
    </source>
</reference>
<dbReference type="CDD" id="cd00063">
    <property type="entry name" value="FN3"/>
    <property type="match status" value="1"/>
</dbReference>
<feature type="compositionally biased region" description="Pro residues" evidence="2">
    <location>
        <begin position="473"/>
        <end position="484"/>
    </location>
</feature>
<comment type="caution">
    <text evidence="4">The sequence shown here is derived from an EMBL/GenBank/DDBJ whole genome shotgun (WGS) entry which is preliminary data.</text>
</comment>
<name>A0A3M6UHD7_POCDA</name>
<protein>
    <recommendedName>
        <fullName evidence="3">Fibronectin type-III domain-containing protein</fullName>
    </recommendedName>
</protein>
<sequence length="802" mass="86772">MEELEIAKKKRKVDGGGAASTPNHVMTNGDSIGTSDAASTRPLSHLQFNPSRFDRLRQITIDCQKNFLPQPKPNGSKILRCKGPAKEPNPEIHSSNDANSPSPDLIISSAGSSPAHSPKPLDFKMLSTPPRSSKLGDTNLPILENTSELTSSDRQMACVRLVAKLDESSSKKLSNGVTTDARTLNQDSLVEVLEEGDQTCPLNPGAKPVHVNGEINLLEGNKGPADNDKTTVKDRNSPSFSDLAPSANAEETTKDFNFNSDEFRQMVKKMIQERMSQIQQSMDDDSPNDKLSVRLAALEKENKALKEYAKRVEDSVKTILKAESLKAKKRETKAVQTQDLNWMNALRTKTVNAPSPPASLTASRPSNASVNVMTTPTPRLTSTVAPLPGHTVPQSAPVNYRPATQRQSEPVRPRIPVASNVSPRPQAPIASGANYVPGPALRPTPTQAAVPRGPAPPVRHFSSGQSGFNGVRAPPPPSVQPPRPMMRIQRPITSLPGPRSVAPTPSRPLPTVTVHPQTPSSSTSVRGPHELPSYGYNTQNAYHNGQHSPRFPVAPQMRAQAPQPPQGAPPQVSQVPRPAYPQSPIQASQPQHMMQQPHRQEQQHPQRNLPPVLVRQNTPVQMQSPPHAVNQQASPHSQQPGMGHYQQVVGPPRQVAPPQPSVPQQSYAQVPIGPQQPAQQGLPPGSGQHPPVSPATEAKDPPPKPNVSIAVAPSGIVLSWYMALEERHAPIMNYQLFALQDGGTTENPHQWKKIGVVKALPLPMACTLTQFSPGNKYHFLVRATDVNGRQGECSEACTITLK</sequence>
<dbReference type="Pfam" id="PF16794">
    <property type="entry name" value="fn3_4"/>
    <property type="match status" value="1"/>
</dbReference>
<feature type="compositionally biased region" description="Polar residues" evidence="2">
    <location>
        <begin position="392"/>
        <end position="408"/>
    </location>
</feature>
<dbReference type="InterPro" id="IPR013783">
    <property type="entry name" value="Ig-like_fold"/>
</dbReference>
<keyword evidence="5" id="KW-1185">Reference proteome</keyword>
<evidence type="ECO:0000313" key="4">
    <source>
        <dbReference type="EMBL" id="RMX52778.1"/>
    </source>
</evidence>
<dbReference type="GO" id="GO:0003712">
    <property type="term" value="F:transcription coregulator activity"/>
    <property type="evidence" value="ECO:0007669"/>
    <property type="project" value="TreeGrafter"/>
</dbReference>
<dbReference type="Gene3D" id="2.60.40.10">
    <property type="entry name" value="Immunoglobulins"/>
    <property type="match status" value="1"/>
</dbReference>
<feature type="compositionally biased region" description="Polar residues" evidence="2">
    <location>
        <begin position="92"/>
        <end position="102"/>
    </location>
</feature>
<gene>
    <name evidence="4" type="ORF">pdam_00023715</name>
</gene>
<feature type="region of interest" description="Disordered" evidence="2">
    <location>
        <begin position="622"/>
        <end position="707"/>
    </location>
</feature>
<feature type="domain" description="Fibronectin type-III" evidence="3">
    <location>
        <begin position="701"/>
        <end position="802"/>
    </location>
</feature>
<dbReference type="SUPFAM" id="SSF49265">
    <property type="entry name" value="Fibronectin type III"/>
    <property type="match status" value="1"/>
</dbReference>
<keyword evidence="1" id="KW-0175">Coiled coil</keyword>
<feature type="region of interest" description="Disordered" evidence="2">
    <location>
        <begin position="351"/>
        <end position="370"/>
    </location>
</feature>